<evidence type="ECO:0000313" key="1">
    <source>
        <dbReference type="EMBL" id="KAI9910576.1"/>
    </source>
</evidence>
<evidence type="ECO:0000313" key="2">
    <source>
        <dbReference type="Proteomes" id="UP001163321"/>
    </source>
</evidence>
<sequence length="249" mass="28216">MNLVLLESTNVLQAAHVSCSSPDYATRCIQWYSSEHRREKLRGFATSYVAPYHRSGGGAAREALVMAITNSTVSLQEAVGDHMTKRTPYMTPLLSLRGFVAFGVLEHCLEKRNRVDVGLPLPGTRPKKRAISFRAADVPSERSEFSHPDVCIDIISGLTSDEVQNTFEMLLCLNIWEQDHKYNRWFESVKPCLVAEDQAALCDVRHISPVDTRQLELLCPVYSFCMETINFYLKIRVCSQKIRNSIRSD</sequence>
<name>A0ACC0VXU3_9STRA</name>
<protein>
    <submittedName>
        <fullName evidence="1">Uncharacterized protein</fullName>
    </submittedName>
</protein>
<reference evidence="1 2" key="1">
    <citation type="journal article" date="2022" name="bioRxiv">
        <title>The genome of the oomycete Peronosclerospora sorghi, a cosmopolitan pathogen of maize and sorghum, is inflated with dispersed pseudogenes.</title>
        <authorList>
            <person name="Fletcher K."/>
            <person name="Martin F."/>
            <person name="Isakeit T."/>
            <person name="Cavanaugh K."/>
            <person name="Magill C."/>
            <person name="Michelmore R."/>
        </authorList>
    </citation>
    <scope>NUCLEOTIDE SEQUENCE [LARGE SCALE GENOMIC DNA]</scope>
    <source>
        <strain evidence="1">P6</strain>
    </source>
</reference>
<organism evidence="1 2">
    <name type="scientific">Peronosclerospora sorghi</name>
    <dbReference type="NCBI Taxonomy" id="230839"/>
    <lineage>
        <taxon>Eukaryota</taxon>
        <taxon>Sar</taxon>
        <taxon>Stramenopiles</taxon>
        <taxon>Oomycota</taxon>
        <taxon>Peronosporomycetes</taxon>
        <taxon>Peronosporales</taxon>
        <taxon>Peronosporaceae</taxon>
        <taxon>Peronosclerospora</taxon>
    </lineage>
</organism>
<comment type="caution">
    <text evidence="1">The sequence shown here is derived from an EMBL/GenBank/DDBJ whole genome shotgun (WGS) entry which is preliminary data.</text>
</comment>
<gene>
    <name evidence="1" type="ORF">PsorP6_010696</name>
</gene>
<accession>A0ACC0VXU3</accession>
<proteinExistence type="predicted"/>
<dbReference type="EMBL" id="CM047585">
    <property type="protein sequence ID" value="KAI9910576.1"/>
    <property type="molecule type" value="Genomic_DNA"/>
</dbReference>
<keyword evidence="2" id="KW-1185">Reference proteome</keyword>
<dbReference type="Proteomes" id="UP001163321">
    <property type="component" value="Chromosome 6"/>
</dbReference>